<feature type="region of interest" description="Disordered" evidence="1">
    <location>
        <begin position="1"/>
        <end position="74"/>
    </location>
</feature>
<dbReference type="EMBL" id="QMDX01000005">
    <property type="protein sequence ID" value="TSD13898.1"/>
    <property type="molecule type" value="Genomic_DNA"/>
</dbReference>
<dbReference type="AlphaFoldDB" id="A0A554N904"/>
<dbReference type="InParanoid" id="A0A554N904"/>
<evidence type="ECO:0000256" key="1">
    <source>
        <dbReference type="SAM" id="MobiDB-lite"/>
    </source>
</evidence>
<sequence>MVSVNGPGRWVEGRHRTAGGPQEPGIVTATDGVDGSNLGDHTADGDGGLSTPSASPGRAPRPVRGRSILDETPG</sequence>
<accession>A0A554N904</accession>
<organism evidence="2 3">
    <name type="scientific">Haloglomus irregulare</name>
    <dbReference type="NCBI Taxonomy" id="2234134"/>
    <lineage>
        <taxon>Archaea</taxon>
        <taxon>Methanobacteriati</taxon>
        <taxon>Methanobacteriota</taxon>
        <taxon>Stenosarchaea group</taxon>
        <taxon>Halobacteria</taxon>
        <taxon>Halobacteriales</taxon>
        <taxon>Natronomonadaceae</taxon>
        <taxon>Haloglomus</taxon>
    </lineage>
</organism>
<proteinExistence type="predicted"/>
<protein>
    <submittedName>
        <fullName evidence="2">Uncharacterized protein</fullName>
    </submittedName>
</protein>
<keyword evidence="3" id="KW-1185">Reference proteome</keyword>
<comment type="caution">
    <text evidence="2">The sequence shown here is derived from an EMBL/GenBank/DDBJ whole genome shotgun (WGS) entry which is preliminary data.</text>
</comment>
<gene>
    <name evidence="2" type="ORF">DP107_09615</name>
</gene>
<reference evidence="2 3" key="1">
    <citation type="submission" date="2018-06" db="EMBL/GenBank/DDBJ databases">
        <title>Natronomonas sp. F16-60 a new haloarchaeon isolated from a solar saltern of Isla Cristina, Huelva, Spain.</title>
        <authorList>
            <person name="Duran-Viseras A."/>
            <person name="Sanchez-Porro C."/>
            <person name="Ventosa A."/>
        </authorList>
    </citation>
    <scope>NUCLEOTIDE SEQUENCE [LARGE SCALE GENOMIC DNA]</scope>
    <source>
        <strain evidence="2 3">F16-60</strain>
    </source>
</reference>
<evidence type="ECO:0000313" key="2">
    <source>
        <dbReference type="EMBL" id="TSD13898.1"/>
    </source>
</evidence>
<evidence type="ECO:0000313" key="3">
    <source>
        <dbReference type="Proteomes" id="UP000319894"/>
    </source>
</evidence>
<name>A0A554N904_9EURY</name>
<dbReference type="Proteomes" id="UP000319894">
    <property type="component" value="Unassembled WGS sequence"/>
</dbReference>